<dbReference type="SUPFAM" id="SSF53850">
    <property type="entry name" value="Periplasmic binding protein-like II"/>
    <property type="match status" value="1"/>
</dbReference>
<proteinExistence type="predicted"/>
<dbReference type="AlphaFoldDB" id="A0A645JIH1"/>
<name>A0A645JIH1_9ZZZZ</name>
<comment type="caution">
    <text evidence="1">The sequence shown here is derived from an EMBL/GenBank/DDBJ whole genome shotgun (WGS) entry which is preliminary data.</text>
</comment>
<reference evidence="1" key="1">
    <citation type="submission" date="2019-08" db="EMBL/GenBank/DDBJ databases">
        <authorList>
            <person name="Kucharzyk K."/>
            <person name="Murdoch R.W."/>
            <person name="Higgins S."/>
            <person name="Loffler F."/>
        </authorList>
    </citation>
    <scope>NUCLEOTIDE SEQUENCE</scope>
</reference>
<dbReference type="Pfam" id="PF16868">
    <property type="entry name" value="NMT1_3"/>
    <property type="match status" value="1"/>
</dbReference>
<organism evidence="1">
    <name type="scientific">bioreactor metagenome</name>
    <dbReference type="NCBI Taxonomy" id="1076179"/>
    <lineage>
        <taxon>unclassified sequences</taxon>
        <taxon>metagenomes</taxon>
        <taxon>ecological metagenomes</taxon>
    </lineage>
</organism>
<evidence type="ECO:0000313" key="1">
    <source>
        <dbReference type="EMBL" id="MPN63485.1"/>
    </source>
</evidence>
<protein>
    <submittedName>
        <fullName evidence="1">Uncharacterized protein</fullName>
    </submittedName>
</protein>
<dbReference type="PANTHER" id="PTHR42941:SF1">
    <property type="entry name" value="SLL1037 PROTEIN"/>
    <property type="match status" value="1"/>
</dbReference>
<dbReference type="EMBL" id="VSSQ01142985">
    <property type="protein sequence ID" value="MPN63485.1"/>
    <property type="molecule type" value="Genomic_DNA"/>
</dbReference>
<accession>A0A645JIH1</accession>
<sequence>MAANFDIVLLPLENVQLIDRIESFLPGYKMITVPSQTYKGMDRYILTAATKVILAAERETKLVITYELTKALYDHMAEYKSVFFIDQEIKGNQLNDKYPLSFHQGAVKYYWERDLIWN</sequence>
<dbReference type="InterPro" id="IPR011852">
    <property type="entry name" value="TRAP_TAXI"/>
</dbReference>
<gene>
    <name evidence="1" type="ORF">SDC9_211244</name>
</gene>
<dbReference type="PANTHER" id="PTHR42941">
    <property type="entry name" value="SLL1037 PROTEIN"/>
    <property type="match status" value="1"/>
</dbReference>
<dbReference type="Gene3D" id="3.40.190.10">
    <property type="entry name" value="Periplasmic binding protein-like II"/>
    <property type="match status" value="2"/>
</dbReference>